<comment type="caution">
    <text evidence="1">The sequence shown here is derived from an EMBL/GenBank/DDBJ whole genome shotgun (WGS) entry which is preliminary data.</text>
</comment>
<protein>
    <submittedName>
        <fullName evidence="1">Uncharacterized protein</fullName>
    </submittedName>
</protein>
<accession>R9B7X4</accession>
<sequence length="76" mass="8898">MSLFIQLPIKFECKHCQVTYFHLCTQSMLHEPHCPQCHHTGFLMGAAEKKDLLLYSITSAVKFIKQSWHRLNKVHS</sequence>
<proteinExistence type="predicted"/>
<dbReference type="Proteomes" id="UP000016201">
    <property type="component" value="Unassembled WGS sequence"/>
</dbReference>
<name>R9B7X4_9GAMM</name>
<evidence type="ECO:0000313" key="1">
    <source>
        <dbReference type="EMBL" id="EOR08471.1"/>
    </source>
</evidence>
<keyword evidence="2" id="KW-1185">Reference proteome</keyword>
<dbReference type="EMBL" id="AQFM01000035">
    <property type="protein sequence ID" value="EOR08471.1"/>
    <property type="molecule type" value="Genomic_DNA"/>
</dbReference>
<dbReference type="AlphaFoldDB" id="R9B7X4"/>
<organism evidence="1 2">
    <name type="scientific">Acinetobacter tandoii DSM 14970 = CIP 107469</name>
    <dbReference type="NCBI Taxonomy" id="1120927"/>
    <lineage>
        <taxon>Bacteria</taxon>
        <taxon>Pseudomonadati</taxon>
        <taxon>Pseudomonadota</taxon>
        <taxon>Gammaproteobacteria</taxon>
        <taxon>Moraxellales</taxon>
        <taxon>Moraxellaceae</taxon>
        <taxon>Acinetobacter</taxon>
    </lineage>
</organism>
<gene>
    <name evidence="1" type="ORF">I593_01227</name>
</gene>
<reference evidence="1 2" key="1">
    <citation type="submission" date="2013-03" db="EMBL/GenBank/DDBJ databases">
        <title>The Genome Sequence of Acinetobacter tandoii CIP 107469.</title>
        <authorList>
            <consortium name="The Broad Institute Genome Sequencing Platform"/>
            <consortium name="The Broad Institute Genome Sequencing Center for Infectious Disease"/>
            <person name="Cerqueira G."/>
            <person name="Feldgarden M."/>
            <person name="Courvalin P."/>
            <person name="Perichon B."/>
            <person name="Grillot-Courvalin C."/>
            <person name="Clermont D."/>
            <person name="Rocha E."/>
            <person name="Yoon E.-J."/>
            <person name="Nemec A."/>
            <person name="Walker B."/>
            <person name="Young S.K."/>
            <person name="Zeng Q."/>
            <person name="Gargeya S."/>
            <person name="Fitzgerald M."/>
            <person name="Haas B."/>
            <person name="Abouelleil A."/>
            <person name="Alvarado L."/>
            <person name="Arachchi H.M."/>
            <person name="Berlin A.M."/>
            <person name="Chapman S.B."/>
            <person name="Dewar J."/>
            <person name="Goldberg J."/>
            <person name="Griggs A."/>
            <person name="Gujja S."/>
            <person name="Hansen M."/>
            <person name="Howarth C."/>
            <person name="Imamovic A."/>
            <person name="Larimer J."/>
            <person name="McCowan C."/>
            <person name="Murphy C."/>
            <person name="Neiman D."/>
            <person name="Pearson M."/>
            <person name="Priest M."/>
            <person name="Roberts A."/>
            <person name="Saif S."/>
            <person name="Shea T."/>
            <person name="Sisk P."/>
            <person name="Sykes S."/>
            <person name="Wortman J."/>
            <person name="Nusbaum C."/>
            <person name="Birren B."/>
        </authorList>
    </citation>
    <scope>NUCLEOTIDE SEQUENCE [LARGE SCALE GENOMIC DNA]</scope>
    <source>
        <strain evidence="1 2">CIP 107469</strain>
    </source>
</reference>
<evidence type="ECO:0000313" key="2">
    <source>
        <dbReference type="Proteomes" id="UP000016201"/>
    </source>
</evidence>